<evidence type="ECO:0000256" key="2">
    <source>
        <dbReference type="ARBA" id="ARBA00023125"/>
    </source>
</evidence>
<dbReference type="InterPro" id="IPR009057">
    <property type="entry name" value="Homeodomain-like_sf"/>
</dbReference>
<dbReference type="Proteomes" id="UP000530234">
    <property type="component" value="Unassembled WGS sequence"/>
</dbReference>
<protein>
    <submittedName>
        <fullName evidence="6">TetR family transcriptional regulator</fullName>
    </submittedName>
</protein>
<evidence type="ECO:0000313" key="7">
    <source>
        <dbReference type="Proteomes" id="UP000530234"/>
    </source>
</evidence>
<sequence length="213" mass="23972">MTDTGSTRVRRGDTRQRIRDVALRLFAAHGYEKTSLREIAEEIGVTKAALYYHFKTKEDILVAIHDDFTGPIDELIAWGREQPRTVETAREILRRYSLALEDASDLFRFMQENAAVIRDLSLHERFKERSLVIARLISPPGAPLEERVRAVAALYTMHAGVFAIAQHLDEEVGSEERRLAVLRVAEELVVRAAEQCGREAARTGGKDTGETGN</sequence>
<dbReference type="PANTHER" id="PTHR30055">
    <property type="entry name" value="HTH-TYPE TRANSCRIPTIONAL REGULATOR RUTR"/>
    <property type="match status" value="1"/>
</dbReference>
<dbReference type="PROSITE" id="PS01081">
    <property type="entry name" value="HTH_TETR_1"/>
    <property type="match status" value="1"/>
</dbReference>
<evidence type="ECO:0000256" key="1">
    <source>
        <dbReference type="ARBA" id="ARBA00023015"/>
    </source>
</evidence>
<feature type="domain" description="HTH tetR-type" evidence="5">
    <location>
        <begin position="12"/>
        <end position="72"/>
    </location>
</feature>
<evidence type="ECO:0000313" key="6">
    <source>
        <dbReference type="EMBL" id="MBB0230099.1"/>
    </source>
</evidence>
<dbReference type="PROSITE" id="PS50977">
    <property type="entry name" value="HTH_TETR_2"/>
    <property type="match status" value="1"/>
</dbReference>
<keyword evidence="7" id="KW-1185">Reference proteome</keyword>
<dbReference type="Pfam" id="PF00440">
    <property type="entry name" value="TetR_N"/>
    <property type="match status" value="1"/>
</dbReference>
<dbReference type="SUPFAM" id="SSF46689">
    <property type="entry name" value="Homeodomain-like"/>
    <property type="match status" value="1"/>
</dbReference>
<comment type="caution">
    <text evidence="6">The sequence shown here is derived from an EMBL/GenBank/DDBJ whole genome shotgun (WGS) entry which is preliminary data.</text>
</comment>
<feature type="DNA-binding region" description="H-T-H motif" evidence="4">
    <location>
        <begin position="35"/>
        <end position="54"/>
    </location>
</feature>
<dbReference type="InterPro" id="IPR050109">
    <property type="entry name" value="HTH-type_TetR-like_transc_reg"/>
</dbReference>
<evidence type="ECO:0000256" key="3">
    <source>
        <dbReference type="ARBA" id="ARBA00023163"/>
    </source>
</evidence>
<keyword evidence="1" id="KW-0805">Transcription regulation</keyword>
<dbReference type="PANTHER" id="PTHR30055:SF234">
    <property type="entry name" value="HTH-TYPE TRANSCRIPTIONAL REGULATOR BETI"/>
    <property type="match status" value="1"/>
</dbReference>
<dbReference type="GO" id="GO:0003700">
    <property type="term" value="F:DNA-binding transcription factor activity"/>
    <property type="evidence" value="ECO:0007669"/>
    <property type="project" value="TreeGrafter"/>
</dbReference>
<keyword evidence="2 4" id="KW-0238">DNA-binding</keyword>
<dbReference type="InterPro" id="IPR001647">
    <property type="entry name" value="HTH_TetR"/>
</dbReference>
<gene>
    <name evidence="6" type="ORF">FOE67_11350</name>
</gene>
<evidence type="ECO:0000259" key="5">
    <source>
        <dbReference type="PROSITE" id="PS50977"/>
    </source>
</evidence>
<reference evidence="7" key="1">
    <citation type="submission" date="2019-10" db="EMBL/GenBank/DDBJ databases">
        <title>Streptomyces sp. nov., a novel actinobacterium isolated from alkaline environment.</title>
        <authorList>
            <person name="Golinska P."/>
        </authorList>
    </citation>
    <scope>NUCLEOTIDE SEQUENCE [LARGE SCALE GENOMIC DNA]</scope>
    <source>
        <strain evidence="7">DSM 42108</strain>
    </source>
</reference>
<dbReference type="EMBL" id="VKHS01000218">
    <property type="protein sequence ID" value="MBB0230099.1"/>
    <property type="molecule type" value="Genomic_DNA"/>
</dbReference>
<organism evidence="6 7">
    <name type="scientific">Streptomyces calidiresistens</name>
    <dbReference type="NCBI Taxonomy" id="1485586"/>
    <lineage>
        <taxon>Bacteria</taxon>
        <taxon>Bacillati</taxon>
        <taxon>Actinomycetota</taxon>
        <taxon>Actinomycetes</taxon>
        <taxon>Kitasatosporales</taxon>
        <taxon>Streptomycetaceae</taxon>
        <taxon>Streptomyces</taxon>
    </lineage>
</organism>
<proteinExistence type="predicted"/>
<name>A0A7W3T376_9ACTN</name>
<evidence type="ECO:0000256" key="4">
    <source>
        <dbReference type="PROSITE-ProRule" id="PRU00335"/>
    </source>
</evidence>
<dbReference type="PRINTS" id="PR00455">
    <property type="entry name" value="HTHTETR"/>
</dbReference>
<dbReference type="InterPro" id="IPR023772">
    <property type="entry name" value="DNA-bd_HTH_TetR-type_CS"/>
</dbReference>
<dbReference type="Gene3D" id="1.10.357.10">
    <property type="entry name" value="Tetracycline Repressor, domain 2"/>
    <property type="match status" value="1"/>
</dbReference>
<keyword evidence="3" id="KW-0804">Transcription</keyword>
<dbReference type="RefSeq" id="WP_182663235.1">
    <property type="nucleotide sequence ID" value="NZ_VKHS01000218.1"/>
</dbReference>
<accession>A0A7W3T376</accession>
<dbReference type="GO" id="GO:0000976">
    <property type="term" value="F:transcription cis-regulatory region binding"/>
    <property type="evidence" value="ECO:0007669"/>
    <property type="project" value="TreeGrafter"/>
</dbReference>
<dbReference type="AlphaFoldDB" id="A0A7W3T376"/>